<protein>
    <submittedName>
        <fullName evidence="1">30S ribosomal protein S3</fullName>
    </submittedName>
</protein>
<dbReference type="Proteomes" id="UP000325081">
    <property type="component" value="Unassembled WGS sequence"/>
</dbReference>
<dbReference type="AlphaFoldDB" id="A0A5A7PER8"/>
<organism evidence="1 2">
    <name type="scientific">Striga asiatica</name>
    <name type="common">Asiatic witchweed</name>
    <name type="synonym">Buchnera asiatica</name>
    <dbReference type="NCBI Taxonomy" id="4170"/>
    <lineage>
        <taxon>Eukaryota</taxon>
        <taxon>Viridiplantae</taxon>
        <taxon>Streptophyta</taxon>
        <taxon>Embryophyta</taxon>
        <taxon>Tracheophyta</taxon>
        <taxon>Spermatophyta</taxon>
        <taxon>Magnoliopsida</taxon>
        <taxon>eudicotyledons</taxon>
        <taxon>Gunneridae</taxon>
        <taxon>Pentapetalae</taxon>
        <taxon>asterids</taxon>
        <taxon>lamiids</taxon>
        <taxon>Lamiales</taxon>
        <taxon>Orobanchaceae</taxon>
        <taxon>Buchnereae</taxon>
        <taxon>Striga</taxon>
    </lineage>
</organism>
<sequence>MVNGRMMQKRVKEYKGRMSLRRRKKRNNRNNCMGPECQRCCCFLYASYDSGSSQRHCIKMVDYNKLRNIECHGYLINEFPTTQVCTDSNIHVLDSCSVQPSTTVLDGFNSPNTSCPIESEKVEEPPIDLLFNLEMKGQIYILQSCKQIFFLVDKSPPGLHQRKVIFSLQTYKRTSYLKVRNSVLQKIWCWLEIRIKDGYKLIILDIITTHCRSKVPCFISCPNKTMPVNDVHTSMLPFMYFCLNKGLNISIIRIIQNLYKHPLPGPILDTYSCNRLLYVAGDFIASQVPNKTSRGAYWSMDT</sequence>
<keyword evidence="1" id="KW-0689">Ribosomal protein</keyword>
<dbReference type="EMBL" id="BKCP01004472">
    <property type="protein sequence ID" value="GER31413.1"/>
    <property type="molecule type" value="Genomic_DNA"/>
</dbReference>
<evidence type="ECO:0000313" key="2">
    <source>
        <dbReference type="Proteomes" id="UP000325081"/>
    </source>
</evidence>
<gene>
    <name evidence="1" type="ORF">STAS_07411</name>
</gene>
<accession>A0A5A7PER8</accession>
<comment type="caution">
    <text evidence="1">The sequence shown here is derived from an EMBL/GenBank/DDBJ whole genome shotgun (WGS) entry which is preliminary data.</text>
</comment>
<keyword evidence="2" id="KW-1185">Reference proteome</keyword>
<evidence type="ECO:0000313" key="1">
    <source>
        <dbReference type="EMBL" id="GER31413.1"/>
    </source>
</evidence>
<keyword evidence="1" id="KW-0687">Ribonucleoprotein</keyword>
<proteinExistence type="predicted"/>
<reference evidence="2" key="1">
    <citation type="journal article" date="2019" name="Curr. Biol.">
        <title>Genome Sequence of Striga asiatica Provides Insight into the Evolution of Plant Parasitism.</title>
        <authorList>
            <person name="Yoshida S."/>
            <person name="Kim S."/>
            <person name="Wafula E.K."/>
            <person name="Tanskanen J."/>
            <person name="Kim Y.M."/>
            <person name="Honaas L."/>
            <person name="Yang Z."/>
            <person name="Spallek T."/>
            <person name="Conn C.E."/>
            <person name="Ichihashi Y."/>
            <person name="Cheong K."/>
            <person name="Cui S."/>
            <person name="Der J.P."/>
            <person name="Gundlach H."/>
            <person name="Jiao Y."/>
            <person name="Hori C."/>
            <person name="Ishida J.K."/>
            <person name="Kasahara H."/>
            <person name="Kiba T."/>
            <person name="Kim M.S."/>
            <person name="Koo N."/>
            <person name="Laohavisit A."/>
            <person name="Lee Y.H."/>
            <person name="Lumba S."/>
            <person name="McCourt P."/>
            <person name="Mortimer J.C."/>
            <person name="Mutuku J.M."/>
            <person name="Nomura T."/>
            <person name="Sasaki-Sekimoto Y."/>
            <person name="Seto Y."/>
            <person name="Wang Y."/>
            <person name="Wakatake T."/>
            <person name="Sakakibara H."/>
            <person name="Demura T."/>
            <person name="Yamaguchi S."/>
            <person name="Yoneyama K."/>
            <person name="Manabe R.I."/>
            <person name="Nelson D.C."/>
            <person name="Schulman A.H."/>
            <person name="Timko M.P."/>
            <person name="dePamphilis C.W."/>
            <person name="Choi D."/>
            <person name="Shirasu K."/>
        </authorList>
    </citation>
    <scope>NUCLEOTIDE SEQUENCE [LARGE SCALE GENOMIC DNA]</scope>
    <source>
        <strain evidence="2">cv. UVA1</strain>
    </source>
</reference>
<dbReference type="GO" id="GO:0005840">
    <property type="term" value="C:ribosome"/>
    <property type="evidence" value="ECO:0007669"/>
    <property type="project" value="UniProtKB-KW"/>
</dbReference>
<name>A0A5A7PER8_STRAF</name>